<protein>
    <submittedName>
        <fullName evidence="1">Uncharacterized protein</fullName>
    </submittedName>
</protein>
<organism evidence="1 2">
    <name type="scientific">Nonomuraea africana</name>
    <dbReference type="NCBI Taxonomy" id="46171"/>
    <lineage>
        <taxon>Bacteria</taxon>
        <taxon>Bacillati</taxon>
        <taxon>Actinomycetota</taxon>
        <taxon>Actinomycetes</taxon>
        <taxon>Streptosporangiales</taxon>
        <taxon>Streptosporangiaceae</taxon>
        <taxon>Nonomuraea</taxon>
    </lineage>
</organism>
<sequence>MSPREIAEACLLTPENGHLLWEWAASKPWYGADGQVDGLSIYTPGGRVKADFGDWIVKDGHGAFWPVKPEAFVALAAAGSAGGETWRDPLAETIKLKFSATDKDRSTVLGTIDTGLKPAEWEAKSDTWRKTYADLEYHQWLKQLDGGWEIA</sequence>
<evidence type="ECO:0000313" key="2">
    <source>
        <dbReference type="Proteomes" id="UP000661607"/>
    </source>
</evidence>
<dbReference type="EMBL" id="JADBEF010000002">
    <property type="protein sequence ID" value="MBE1566502.1"/>
    <property type="molecule type" value="Genomic_DNA"/>
</dbReference>
<comment type="caution">
    <text evidence="1">The sequence shown here is derived from an EMBL/GenBank/DDBJ whole genome shotgun (WGS) entry which is preliminary data.</text>
</comment>
<reference evidence="1 2" key="1">
    <citation type="submission" date="2020-10" db="EMBL/GenBank/DDBJ databases">
        <title>Sequencing the genomes of 1000 actinobacteria strains.</title>
        <authorList>
            <person name="Klenk H.-P."/>
        </authorList>
    </citation>
    <scope>NUCLEOTIDE SEQUENCE [LARGE SCALE GENOMIC DNA]</scope>
    <source>
        <strain evidence="1 2">DSM 43748</strain>
    </source>
</reference>
<proteinExistence type="predicted"/>
<name>A0ABR9KY70_9ACTN</name>
<keyword evidence="2" id="KW-1185">Reference proteome</keyword>
<evidence type="ECO:0000313" key="1">
    <source>
        <dbReference type="EMBL" id="MBE1566502.1"/>
    </source>
</evidence>
<dbReference type="RefSeq" id="WP_192781505.1">
    <property type="nucleotide sequence ID" value="NZ_BAAASY010000032.1"/>
</dbReference>
<gene>
    <name evidence="1" type="ORF">H4W81_009374</name>
</gene>
<accession>A0ABR9KY70</accession>
<dbReference type="Proteomes" id="UP000661607">
    <property type="component" value="Unassembled WGS sequence"/>
</dbReference>